<evidence type="ECO:0000313" key="2">
    <source>
        <dbReference type="Proteomes" id="UP001456344"/>
    </source>
</evidence>
<keyword evidence="1" id="KW-0067">ATP-binding</keyword>
<organism evidence="1 2">
    <name type="scientific">Amycolatopsis coloradensis</name>
    <dbReference type="NCBI Taxonomy" id="76021"/>
    <lineage>
        <taxon>Bacteria</taxon>
        <taxon>Bacillati</taxon>
        <taxon>Actinomycetota</taxon>
        <taxon>Actinomycetes</taxon>
        <taxon>Pseudonocardiales</taxon>
        <taxon>Pseudonocardiaceae</taxon>
        <taxon>Amycolatopsis</taxon>
    </lineage>
</organism>
<sequence length="323" mass="35046">MNRPLTEAPRVGHAEVLAVAGLTKRFGDRVAVDDVAFSIGAGETYGLLGPNGAGKTTIIRLVCGLLRADAGSIAIAGAVDGGAVVSRERIGYVPQDVALYPDLTARENLRFFARLYRLRGKTLDRRVDEVLELIGLTDRAGDRVESFSGGMRRRLNIGAGLMHRPTLLILDEPTVGVDPQSRHAIMENVRSLGTSGMAVLYTTHYMEEAERLCDRVGIIDRGRLIAEGTRRELIDRLGEHDRITLSTDGDPARLVNRIGSVAGIEKVDSAGDEVHLIVREGRRMLPAVLDAAERSEVGVRSVEVTEPDLEAVFLHLTGTALRD</sequence>
<protein>
    <submittedName>
        <fullName evidence="1">ABC transporter ATP-binding protein</fullName>
    </submittedName>
</protein>
<evidence type="ECO:0000313" key="1">
    <source>
        <dbReference type="EMBL" id="WYW18148.1"/>
    </source>
</evidence>
<name>A0ACD5BFG4_9PSEU</name>
<reference evidence="1" key="1">
    <citation type="submission" date="2023-10" db="EMBL/GenBank/DDBJ databases">
        <title>Whole genome sequencing of actinobacterial strain Amycolatopsis sp. (BCA-696) identifies the underlying plant growth-promoting genes.</title>
        <authorList>
            <person name="Gandham P."/>
            <person name="Vadla N."/>
            <person name="Saji A."/>
            <person name="Srinivas V."/>
            <person name="Ruperao P."/>
            <person name="Selvanayagam S."/>
            <person name="Saxena R.K."/>
            <person name="Rathore A."/>
            <person name="Gopalakrishnan S."/>
            <person name="Thakur V."/>
        </authorList>
    </citation>
    <scope>NUCLEOTIDE SEQUENCE</scope>
    <source>
        <strain evidence="1">BCA-696</strain>
    </source>
</reference>
<dbReference type="EMBL" id="CP150484">
    <property type="protein sequence ID" value="WYW18148.1"/>
    <property type="molecule type" value="Genomic_DNA"/>
</dbReference>
<accession>A0ACD5BFG4</accession>
<gene>
    <name evidence="1" type="ORF">LCL61_21635</name>
</gene>
<keyword evidence="1" id="KW-0547">Nucleotide-binding</keyword>
<proteinExistence type="predicted"/>
<dbReference type="Proteomes" id="UP001456344">
    <property type="component" value="Chromosome"/>
</dbReference>
<keyword evidence="2" id="KW-1185">Reference proteome</keyword>